<dbReference type="InterPro" id="IPR015915">
    <property type="entry name" value="Kelch-typ_b-propeller"/>
</dbReference>
<dbReference type="SUPFAM" id="SSF117281">
    <property type="entry name" value="Kelch motif"/>
    <property type="match status" value="1"/>
</dbReference>
<keyword evidence="4" id="KW-1133">Transmembrane helix</keyword>
<evidence type="ECO:0000256" key="2">
    <source>
        <dbReference type="ARBA" id="ARBA00022737"/>
    </source>
</evidence>
<evidence type="ECO:0000256" key="4">
    <source>
        <dbReference type="SAM" id="Phobius"/>
    </source>
</evidence>
<dbReference type="PANTHER" id="PTHR46344">
    <property type="entry name" value="OS02G0202900 PROTEIN"/>
    <property type="match status" value="1"/>
</dbReference>
<evidence type="ECO:0000256" key="3">
    <source>
        <dbReference type="SAM" id="MobiDB-lite"/>
    </source>
</evidence>
<proteinExistence type="predicted"/>
<name>A0A7C8Z2K7_OPUST</name>
<evidence type="ECO:0008006" key="6">
    <source>
        <dbReference type="Google" id="ProtNLM"/>
    </source>
</evidence>
<accession>A0A7C8Z2K7</accession>
<dbReference type="EMBL" id="GISG01080395">
    <property type="protein sequence ID" value="MBA4632013.1"/>
    <property type="molecule type" value="Transcribed_RNA"/>
</dbReference>
<dbReference type="Gene3D" id="2.120.10.80">
    <property type="entry name" value="Kelch-type beta propeller"/>
    <property type="match status" value="1"/>
</dbReference>
<dbReference type="PANTHER" id="PTHR46344:SF27">
    <property type="entry name" value="KELCH REPEAT SUPERFAMILY PROTEIN"/>
    <property type="match status" value="1"/>
</dbReference>
<feature type="transmembrane region" description="Helical" evidence="4">
    <location>
        <begin position="272"/>
        <end position="293"/>
    </location>
</feature>
<reference evidence="5" key="2">
    <citation type="submission" date="2020-07" db="EMBL/GenBank/DDBJ databases">
        <authorList>
            <person name="Vera ALvarez R."/>
            <person name="Arias-Moreno D.M."/>
            <person name="Jimenez-Jacinto V."/>
            <person name="Jimenez-Bremont J.F."/>
            <person name="Swaminathan K."/>
            <person name="Moose S.P."/>
            <person name="Guerrero-Gonzalez M.L."/>
            <person name="Marino-Ramirez L."/>
            <person name="Landsman D."/>
            <person name="Rodriguez-Kessler M."/>
            <person name="Delgado-Sanchez P."/>
        </authorList>
    </citation>
    <scope>NUCLEOTIDE SEQUENCE</scope>
    <source>
        <tissue evidence="5">Cladode</tissue>
    </source>
</reference>
<keyword evidence="4" id="KW-0812">Transmembrane</keyword>
<dbReference type="Pfam" id="PF01344">
    <property type="entry name" value="Kelch_1"/>
    <property type="match status" value="1"/>
</dbReference>
<organism evidence="5">
    <name type="scientific">Opuntia streptacantha</name>
    <name type="common">Prickly pear cactus</name>
    <name type="synonym">Opuntia cardona</name>
    <dbReference type="NCBI Taxonomy" id="393608"/>
    <lineage>
        <taxon>Eukaryota</taxon>
        <taxon>Viridiplantae</taxon>
        <taxon>Streptophyta</taxon>
        <taxon>Embryophyta</taxon>
        <taxon>Tracheophyta</taxon>
        <taxon>Spermatophyta</taxon>
        <taxon>Magnoliopsida</taxon>
        <taxon>eudicotyledons</taxon>
        <taxon>Gunneridae</taxon>
        <taxon>Pentapetalae</taxon>
        <taxon>Caryophyllales</taxon>
        <taxon>Cactineae</taxon>
        <taxon>Cactaceae</taxon>
        <taxon>Opuntioideae</taxon>
        <taxon>Opuntia</taxon>
    </lineage>
</organism>
<reference evidence="5" key="1">
    <citation type="journal article" date="2013" name="J. Plant Res.">
        <title>Effect of fungi and light on seed germination of three Opuntia species from semiarid lands of central Mexico.</title>
        <authorList>
            <person name="Delgado-Sanchez P."/>
            <person name="Jimenez-Bremont J.F."/>
            <person name="Guerrero-Gonzalez Mde L."/>
            <person name="Flores J."/>
        </authorList>
    </citation>
    <scope>NUCLEOTIDE SEQUENCE</scope>
    <source>
        <tissue evidence="5">Cladode</tissue>
    </source>
</reference>
<dbReference type="AlphaFoldDB" id="A0A7C8Z2K7"/>
<protein>
    <recommendedName>
        <fullName evidence="6">Galactose oxidase</fullName>
    </recommendedName>
</protein>
<sequence>MMDSDKSGTVSKPWESGTEGPSAMVMDSTKKLPLPSPPPGDTNAICLVISAYASHQREMLWYSFDIIDSDYPNSKSMPSRKRRRSPPQPHYLHEAHQCHKGSLVPLVCVPQETGCCNGWSVLDEGKLLCRIGSPMEGPTMMDDNVVALELRNEKACWYTRASMCFKRCNPHTWAIGGKIYVLGGVADPSNSWGEVYDPQLDSWTPLPNPNNHSYPRYHGQNMFTATSMASVGGKMLLFLGFISLRELYLLSMPQNRWTNLGNDHQFFSCPPAQIAAVGMTLFWFSTGIVLYAYNINTRKLVNSAPFQTLVEPQYIIDEAFSFSPSLFHIGGNKFCFLYISPATWYRFQHAFTSPSNSPRGPFDGLNRLHCFKFRATLADTSIKISVESCQSYTLEAELYIRAELVNPELVWKDTSLPGCLYETYGDDPLDQDLSDE</sequence>
<evidence type="ECO:0000313" key="5">
    <source>
        <dbReference type="EMBL" id="MBA4632013.1"/>
    </source>
</evidence>
<keyword evidence="4" id="KW-0472">Membrane</keyword>
<keyword evidence="2" id="KW-0677">Repeat</keyword>
<evidence type="ECO:0000256" key="1">
    <source>
        <dbReference type="ARBA" id="ARBA00022441"/>
    </source>
</evidence>
<feature type="region of interest" description="Disordered" evidence="3">
    <location>
        <begin position="1"/>
        <end position="37"/>
    </location>
</feature>
<dbReference type="InterPro" id="IPR006652">
    <property type="entry name" value="Kelch_1"/>
</dbReference>
<keyword evidence="1" id="KW-0880">Kelch repeat</keyword>